<evidence type="ECO:0000256" key="8">
    <source>
        <dbReference type="ARBA" id="ARBA00023186"/>
    </source>
</evidence>
<keyword evidence="9" id="KW-0449">Lipoprotein</keyword>
<dbReference type="AlphaFoldDB" id="A0A532V6Q9"/>
<dbReference type="GO" id="GO:0042597">
    <property type="term" value="C:periplasmic space"/>
    <property type="evidence" value="ECO:0007669"/>
    <property type="project" value="UniProtKB-SubCell"/>
</dbReference>
<evidence type="ECO:0000256" key="4">
    <source>
        <dbReference type="ARBA" id="ARBA00014035"/>
    </source>
</evidence>
<evidence type="ECO:0000313" key="10">
    <source>
        <dbReference type="Proteomes" id="UP000317778"/>
    </source>
</evidence>
<dbReference type="PANTHER" id="PTHR35869">
    <property type="entry name" value="OUTER-MEMBRANE LIPOPROTEIN CARRIER PROTEIN"/>
    <property type="match status" value="1"/>
</dbReference>
<dbReference type="SUPFAM" id="SSF89392">
    <property type="entry name" value="Prokaryotic lipoproteins and lipoprotein localization factors"/>
    <property type="match status" value="1"/>
</dbReference>
<keyword evidence="8" id="KW-0143">Chaperone</keyword>
<sequence>MLITKEVRLRRGILAALVGVGFLVAASPRKTFNAVINRYAGISSLKASFEERICSKKDGTCQILKGTFTYASPNKFRVDVTVPMQQLVLSDGVVTWIYLPTANQAIKTKPGPEQEMFLFVERLQNYSEQYTVQLKSGKEHLEAHFTVKPGKKVFVKSFVMLIDASKNELAGIKVEQGDNEVIFLLEDFQYNAEVAESQFTFSPPEGTTVIEDTGTGYQ</sequence>
<evidence type="ECO:0000256" key="1">
    <source>
        <dbReference type="ARBA" id="ARBA00004418"/>
    </source>
</evidence>
<comment type="subcellular location">
    <subcellularLocation>
        <location evidence="1">Periplasm</location>
    </subcellularLocation>
</comment>
<evidence type="ECO:0000256" key="6">
    <source>
        <dbReference type="ARBA" id="ARBA00022764"/>
    </source>
</evidence>
<keyword evidence="5" id="KW-0813">Transport</keyword>
<comment type="caution">
    <text evidence="9">The sequence shown here is derived from an EMBL/GenBank/DDBJ whole genome shotgun (WGS) entry which is preliminary data.</text>
</comment>
<dbReference type="InterPro" id="IPR004564">
    <property type="entry name" value="OM_lipoprot_carrier_LolA-like"/>
</dbReference>
<organism evidence="9 10">
    <name type="scientific">candidate division TA06 bacterium B3_TA06</name>
    <dbReference type="NCBI Taxonomy" id="2012487"/>
    <lineage>
        <taxon>Bacteria</taxon>
        <taxon>Bacteria division TA06</taxon>
    </lineage>
</organism>
<gene>
    <name evidence="9" type="primary">lolA</name>
    <name evidence="9" type="ORF">CEE36_06330</name>
</gene>
<accession>A0A532V6Q9</accession>
<evidence type="ECO:0000256" key="2">
    <source>
        <dbReference type="ARBA" id="ARBA00007615"/>
    </source>
</evidence>
<dbReference type="EMBL" id="NJBO01000008">
    <property type="protein sequence ID" value="TKJ42879.1"/>
    <property type="molecule type" value="Genomic_DNA"/>
</dbReference>
<dbReference type="Proteomes" id="UP000317778">
    <property type="component" value="Unassembled WGS sequence"/>
</dbReference>
<comment type="similarity">
    <text evidence="2">Belongs to the LolA family.</text>
</comment>
<dbReference type="Pfam" id="PF03548">
    <property type="entry name" value="LolA"/>
    <property type="match status" value="1"/>
</dbReference>
<evidence type="ECO:0000256" key="7">
    <source>
        <dbReference type="ARBA" id="ARBA00022927"/>
    </source>
</evidence>
<proteinExistence type="inferred from homology"/>
<dbReference type="InterPro" id="IPR018323">
    <property type="entry name" value="OM_lipoprot_carrier_LolA_Pbac"/>
</dbReference>
<name>A0A532V6Q9_UNCT6</name>
<evidence type="ECO:0000256" key="3">
    <source>
        <dbReference type="ARBA" id="ARBA00011245"/>
    </source>
</evidence>
<keyword evidence="6" id="KW-0574">Periplasm</keyword>
<dbReference type="PANTHER" id="PTHR35869:SF1">
    <property type="entry name" value="OUTER-MEMBRANE LIPOPROTEIN CARRIER PROTEIN"/>
    <property type="match status" value="1"/>
</dbReference>
<dbReference type="GO" id="GO:0042953">
    <property type="term" value="P:lipoprotein transport"/>
    <property type="evidence" value="ECO:0007669"/>
    <property type="project" value="InterPro"/>
</dbReference>
<reference evidence="9 10" key="1">
    <citation type="submission" date="2017-06" db="EMBL/GenBank/DDBJ databases">
        <title>Novel microbial phyla capable of carbon fixation and sulfur reduction in deep-sea sediments.</title>
        <authorList>
            <person name="Huang J."/>
            <person name="Baker B."/>
            <person name="Wang Y."/>
        </authorList>
    </citation>
    <scope>NUCLEOTIDE SEQUENCE [LARGE SCALE GENOMIC DNA]</scope>
    <source>
        <strain evidence="9">B3_TA06</strain>
    </source>
</reference>
<dbReference type="Gene3D" id="2.50.20.10">
    <property type="entry name" value="Lipoprotein localisation LolA/LolB/LppX"/>
    <property type="match status" value="1"/>
</dbReference>
<evidence type="ECO:0000313" key="9">
    <source>
        <dbReference type="EMBL" id="TKJ42879.1"/>
    </source>
</evidence>
<keyword evidence="7" id="KW-0653">Protein transport</keyword>
<dbReference type="CDD" id="cd16325">
    <property type="entry name" value="LolA"/>
    <property type="match status" value="1"/>
</dbReference>
<comment type="subunit">
    <text evidence="3">Monomer.</text>
</comment>
<dbReference type="InterPro" id="IPR029046">
    <property type="entry name" value="LolA/LolB/LppX"/>
</dbReference>
<evidence type="ECO:0000256" key="5">
    <source>
        <dbReference type="ARBA" id="ARBA00022448"/>
    </source>
</evidence>
<protein>
    <recommendedName>
        <fullName evidence="4">Outer-membrane lipoprotein carrier protein</fullName>
    </recommendedName>
</protein>
<dbReference type="NCBIfam" id="TIGR00547">
    <property type="entry name" value="lolA"/>
    <property type="match status" value="1"/>
</dbReference>